<name>A0A518G0T1_9BACT</name>
<evidence type="ECO:0000313" key="1">
    <source>
        <dbReference type="EMBL" id="QDV22217.1"/>
    </source>
</evidence>
<accession>A0A518G0T1</accession>
<sequence length="227" mass="24849">MSWFPAPSSRLHPGGNRLWTVDARSGIGPVVIIWKHDAAPSVARRIPEVAIRFTHSARKCGKLKIDICRVRNYGKLPRGIAASIGSVKERQSKMQFHRPTQSDGHALYSNSIRCDAFTVRVLGNCVSKEIVGGSDEAIVGLKVVNQCIVPTSARIDGFEAVQPIIDRPENKVKVLVERWLSSVSRGTTRFSQPEELTQRKANRLTEGLAASGCSAIVHVQASFAIRG</sequence>
<proteinExistence type="predicted"/>
<gene>
    <name evidence="1" type="ORF">Q31a_05010</name>
</gene>
<evidence type="ECO:0000313" key="2">
    <source>
        <dbReference type="Proteomes" id="UP000318017"/>
    </source>
</evidence>
<dbReference type="AlphaFoldDB" id="A0A518G0T1"/>
<keyword evidence="2" id="KW-1185">Reference proteome</keyword>
<dbReference type="Proteomes" id="UP000318017">
    <property type="component" value="Chromosome"/>
</dbReference>
<dbReference type="KEGG" id="ahel:Q31a_05010"/>
<dbReference type="EMBL" id="CP036298">
    <property type="protein sequence ID" value="QDV22217.1"/>
    <property type="molecule type" value="Genomic_DNA"/>
</dbReference>
<organism evidence="1 2">
    <name type="scientific">Aureliella helgolandensis</name>
    <dbReference type="NCBI Taxonomy" id="2527968"/>
    <lineage>
        <taxon>Bacteria</taxon>
        <taxon>Pseudomonadati</taxon>
        <taxon>Planctomycetota</taxon>
        <taxon>Planctomycetia</taxon>
        <taxon>Pirellulales</taxon>
        <taxon>Pirellulaceae</taxon>
        <taxon>Aureliella</taxon>
    </lineage>
</organism>
<reference evidence="1 2" key="1">
    <citation type="submission" date="2019-02" db="EMBL/GenBank/DDBJ databases">
        <title>Deep-cultivation of Planctomycetes and their phenomic and genomic characterization uncovers novel biology.</title>
        <authorList>
            <person name="Wiegand S."/>
            <person name="Jogler M."/>
            <person name="Boedeker C."/>
            <person name="Pinto D."/>
            <person name="Vollmers J."/>
            <person name="Rivas-Marin E."/>
            <person name="Kohn T."/>
            <person name="Peeters S.H."/>
            <person name="Heuer A."/>
            <person name="Rast P."/>
            <person name="Oberbeckmann S."/>
            <person name="Bunk B."/>
            <person name="Jeske O."/>
            <person name="Meyerdierks A."/>
            <person name="Storesund J.E."/>
            <person name="Kallscheuer N."/>
            <person name="Luecker S."/>
            <person name="Lage O.M."/>
            <person name="Pohl T."/>
            <person name="Merkel B.J."/>
            <person name="Hornburger P."/>
            <person name="Mueller R.-W."/>
            <person name="Bruemmer F."/>
            <person name="Labrenz M."/>
            <person name="Spormann A.M."/>
            <person name="Op den Camp H."/>
            <person name="Overmann J."/>
            <person name="Amann R."/>
            <person name="Jetten M.S.M."/>
            <person name="Mascher T."/>
            <person name="Medema M.H."/>
            <person name="Devos D.P."/>
            <person name="Kaster A.-K."/>
            <person name="Ovreas L."/>
            <person name="Rohde M."/>
            <person name="Galperin M.Y."/>
            <person name="Jogler C."/>
        </authorList>
    </citation>
    <scope>NUCLEOTIDE SEQUENCE [LARGE SCALE GENOMIC DNA]</scope>
    <source>
        <strain evidence="1 2">Q31a</strain>
    </source>
</reference>
<protein>
    <submittedName>
        <fullName evidence="1">Uncharacterized protein</fullName>
    </submittedName>
</protein>